<evidence type="ECO:0000313" key="1">
    <source>
        <dbReference type="EMBL" id="OZT76740.1"/>
    </source>
</evidence>
<evidence type="ECO:0008006" key="3">
    <source>
        <dbReference type="Google" id="ProtNLM"/>
    </source>
</evidence>
<dbReference type="EMBL" id="NPEZ01000004">
    <property type="protein sequence ID" value="OZT76740.1"/>
    <property type="molecule type" value="Genomic_DNA"/>
</dbReference>
<reference evidence="1 2" key="1">
    <citation type="submission" date="2017-07" db="EMBL/GenBank/DDBJ databases">
        <title>Shotgun whole genome sequences of three halophilic bacterial isolates.</title>
        <authorList>
            <person name="Pozzo T."/>
            <person name="Higdon S.M."/>
            <person name="Quillaguaman J."/>
        </authorList>
    </citation>
    <scope>NUCLEOTIDE SEQUENCE [LARGE SCALE GENOMIC DNA]</scope>
    <source>
        <strain evidence="1 2">BU-1</strain>
    </source>
</reference>
<dbReference type="Gene3D" id="3.40.1660.10">
    <property type="entry name" value="EreA-like (biosynthetic domain)"/>
    <property type="match status" value="2"/>
</dbReference>
<dbReference type="Pfam" id="PF05139">
    <property type="entry name" value="Erythro_esteras"/>
    <property type="match status" value="1"/>
</dbReference>
<dbReference type="RefSeq" id="WP_094906862.1">
    <property type="nucleotide sequence ID" value="NZ_NPEZ01000004.1"/>
</dbReference>
<evidence type="ECO:0000313" key="2">
    <source>
        <dbReference type="Proteomes" id="UP000216682"/>
    </source>
</evidence>
<organism evidence="1 2">
    <name type="scientific">Salinicoccus roseus</name>
    <dbReference type="NCBI Taxonomy" id="45670"/>
    <lineage>
        <taxon>Bacteria</taxon>
        <taxon>Bacillati</taxon>
        <taxon>Bacillota</taxon>
        <taxon>Bacilli</taxon>
        <taxon>Bacillales</taxon>
        <taxon>Staphylococcaceae</taxon>
        <taxon>Salinicoccus</taxon>
    </lineage>
</organism>
<dbReference type="InterPro" id="IPR007815">
    <property type="entry name" value="Emycin_Estase"/>
</dbReference>
<dbReference type="Proteomes" id="UP000216682">
    <property type="component" value="Unassembled WGS sequence"/>
</dbReference>
<dbReference type="AlphaFoldDB" id="A0A265E5F0"/>
<accession>A0A265E5F0</accession>
<proteinExistence type="predicted"/>
<name>A0A265E5F0_9STAP</name>
<dbReference type="PROSITE" id="PS51257">
    <property type="entry name" value="PROKAR_LIPOPROTEIN"/>
    <property type="match status" value="1"/>
</dbReference>
<protein>
    <recommendedName>
        <fullName evidence="3">Erythromycin esterase</fullName>
    </recommendedName>
</protein>
<comment type="caution">
    <text evidence="1">The sequence shown here is derived from an EMBL/GenBank/DDBJ whole genome shotgun (WGS) entry which is preliminary data.</text>
</comment>
<gene>
    <name evidence="1" type="ORF">CFN03_09765</name>
</gene>
<dbReference type="GO" id="GO:0046677">
    <property type="term" value="P:response to antibiotic"/>
    <property type="evidence" value="ECO:0007669"/>
    <property type="project" value="InterPro"/>
</dbReference>
<dbReference type="SUPFAM" id="SSF159501">
    <property type="entry name" value="EreA/ChaN-like"/>
    <property type="match status" value="1"/>
</dbReference>
<sequence length="401" mass="46473">MKKGFLKAMGSLLVTTSILIGCSSDAEELEGSSADYYELNNEIEDIGDILGEHEIVILGESTHWSSEIAKQKVDLIDYLAEEHGFNKLFLETGDSEFNYYKESGLPIIEGINHLYQQEMFEKYWDGKTEGIRALPMDWSPNFTDNRSTSISVLEKNIVDEISEYDLELAEEFKRSEFALRDWFSKGVHQGKKVGYFERPTDIYEDITSQSFFGDLTSETKNYILSRQDNIEKYYSKISFEDGAASYNDYREIGMSEKVLEQMESNDKAIVWVANLHSNYDVTSIEYTNETYVEDKMNERVESLGALLRESEHSVYNVGLFHNEADNYELLPEDYATPRSEADETLEGYIGNRVQKNVFIDFATSDFIEENQYTVYWAGYYDYRMVPQEQFDGLIYIDHIKE</sequence>